<sequence length="201" mass="23847">MLLDISDKSLYYNLSLQQSFQWYWKGEAWSEQCVEATKRTRKEIKEATGGESKKRACKKGKEAKEEQGGEQEEETTIREQEYKQAKREPQNRESRRKHVKVKEEEERERGEKSRKNRTAKWERAPKEIQGDFKREFNHVRSSIQVRFSAHQTAKPKRRKKQICKEEVSDRLDRLENPSVLLCSSSPRYEGDGLSLYVMTDE</sequence>
<evidence type="ECO:0000313" key="2">
    <source>
        <dbReference type="EMBL" id="KAL2336633.1"/>
    </source>
</evidence>
<feature type="compositionally biased region" description="Basic and acidic residues" evidence="1">
    <location>
        <begin position="43"/>
        <end position="67"/>
    </location>
</feature>
<accession>A0ABD1MM89</accession>
<proteinExistence type="predicted"/>
<organism evidence="2 3">
    <name type="scientific">Flemingia macrophylla</name>
    <dbReference type="NCBI Taxonomy" id="520843"/>
    <lineage>
        <taxon>Eukaryota</taxon>
        <taxon>Viridiplantae</taxon>
        <taxon>Streptophyta</taxon>
        <taxon>Embryophyta</taxon>
        <taxon>Tracheophyta</taxon>
        <taxon>Spermatophyta</taxon>
        <taxon>Magnoliopsida</taxon>
        <taxon>eudicotyledons</taxon>
        <taxon>Gunneridae</taxon>
        <taxon>Pentapetalae</taxon>
        <taxon>rosids</taxon>
        <taxon>fabids</taxon>
        <taxon>Fabales</taxon>
        <taxon>Fabaceae</taxon>
        <taxon>Papilionoideae</taxon>
        <taxon>50 kb inversion clade</taxon>
        <taxon>NPAAA clade</taxon>
        <taxon>indigoferoid/millettioid clade</taxon>
        <taxon>Phaseoleae</taxon>
        <taxon>Flemingia</taxon>
    </lineage>
</organism>
<protein>
    <submittedName>
        <fullName evidence="2">Uncharacterized protein</fullName>
    </submittedName>
</protein>
<dbReference type="Proteomes" id="UP001603857">
    <property type="component" value="Unassembled WGS sequence"/>
</dbReference>
<reference evidence="2 3" key="1">
    <citation type="submission" date="2024-08" db="EMBL/GenBank/DDBJ databases">
        <title>Insights into the chromosomal genome structure of Flemingia macrophylla.</title>
        <authorList>
            <person name="Ding Y."/>
            <person name="Zhao Y."/>
            <person name="Bi W."/>
            <person name="Wu M."/>
            <person name="Zhao G."/>
            <person name="Gong Y."/>
            <person name="Li W."/>
            <person name="Zhang P."/>
        </authorList>
    </citation>
    <scope>NUCLEOTIDE SEQUENCE [LARGE SCALE GENOMIC DNA]</scope>
    <source>
        <strain evidence="2">DYQJB</strain>
        <tissue evidence="2">Leaf</tissue>
    </source>
</reference>
<dbReference type="EMBL" id="JBGMDY010000004">
    <property type="protein sequence ID" value="KAL2336633.1"/>
    <property type="molecule type" value="Genomic_DNA"/>
</dbReference>
<evidence type="ECO:0000313" key="3">
    <source>
        <dbReference type="Proteomes" id="UP001603857"/>
    </source>
</evidence>
<feature type="compositionally biased region" description="Basic and acidic residues" evidence="1">
    <location>
        <begin position="101"/>
        <end position="126"/>
    </location>
</feature>
<evidence type="ECO:0000256" key="1">
    <source>
        <dbReference type="SAM" id="MobiDB-lite"/>
    </source>
</evidence>
<feature type="region of interest" description="Disordered" evidence="1">
    <location>
        <begin position="43"/>
        <end position="126"/>
    </location>
</feature>
<gene>
    <name evidence="2" type="ORF">Fmac_011079</name>
</gene>
<dbReference type="AlphaFoldDB" id="A0ABD1MM89"/>
<keyword evidence="3" id="KW-1185">Reference proteome</keyword>
<name>A0ABD1MM89_9FABA</name>
<feature type="compositionally biased region" description="Basic and acidic residues" evidence="1">
    <location>
        <begin position="75"/>
        <end position="93"/>
    </location>
</feature>
<comment type="caution">
    <text evidence="2">The sequence shown here is derived from an EMBL/GenBank/DDBJ whole genome shotgun (WGS) entry which is preliminary data.</text>
</comment>